<dbReference type="GO" id="GO:0003824">
    <property type="term" value="F:catalytic activity"/>
    <property type="evidence" value="ECO:0007669"/>
    <property type="project" value="InterPro"/>
</dbReference>
<dbReference type="EMBL" id="LR134405">
    <property type="protein sequence ID" value="VEH65410.1"/>
    <property type="molecule type" value="Genomic_DNA"/>
</dbReference>
<evidence type="ECO:0000313" key="1">
    <source>
        <dbReference type="EMBL" id="VEH65410.1"/>
    </source>
</evidence>
<dbReference type="NCBIfam" id="TIGR00125">
    <property type="entry name" value="cyt_tran_rel"/>
    <property type="match status" value="1"/>
</dbReference>
<dbReference type="InterPro" id="IPR004821">
    <property type="entry name" value="Cyt_trans-like"/>
</dbReference>
<dbReference type="Gene3D" id="3.40.50.620">
    <property type="entry name" value="HUPs"/>
    <property type="match status" value="1"/>
</dbReference>
<protein>
    <submittedName>
        <fullName evidence="1">Transcriptional regulator NadR</fullName>
    </submittedName>
</protein>
<reference evidence="1 2" key="1">
    <citation type="submission" date="2018-12" db="EMBL/GenBank/DDBJ databases">
        <authorList>
            <consortium name="Pathogen Informatics"/>
        </authorList>
    </citation>
    <scope>NUCLEOTIDE SEQUENCE [LARGE SCALE GENOMIC DNA]</scope>
    <source>
        <strain evidence="1 2">NCTC8284</strain>
    </source>
</reference>
<dbReference type="KEGG" id="rpne:NCTC8284_00554"/>
<dbReference type="AlphaFoldDB" id="A0A448MJS2"/>
<proteinExistence type="predicted"/>
<dbReference type="PANTHER" id="PTHR37512">
    <property type="entry name" value="TRIFUNCTIONAL NAD BIOSYNTHESIS/REGULATOR PROTEIN NADR"/>
    <property type="match status" value="1"/>
</dbReference>
<name>A0A448MJS2_9PAST</name>
<dbReference type="PANTHER" id="PTHR37512:SF1">
    <property type="entry name" value="NADR_TTD14 AAA DOMAIN-CONTAINING PROTEIN"/>
    <property type="match status" value="1"/>
</dbReference>
<organism evidence="1 2">
    <name type="scientific">Rodentibacter pneumotropicus</name>
    <dbReference type="NCBI Taxonomy" id="758"/>
    <lineage>
        <taxon>Bacteria</taxon>
        <taxon>Pseudomonadati</taxon>
        <taxon>Pseudomonadota</taxon>
        <taxon>Gammaproteobacteria</taxon>
        <taxon>Pasteurellales</taxon>
        <taxon>Pasteurellaceae</taxon>
        <taxon>Rodentibacter</taxon>
    </lineage>
</organism>
<sequence length="69" mass="8574">MIYEAFSKVDELHVIVCSDTERDLKLFYDSKMKRMPTVQDRLRWMQQIFKYQKIRFYPPFNRGRYSELS</sequence>
<dbReference type="InterPro" id="IPR014729">
    <property type="entry name" value="Rossmann-like_a/b/a_fold"/>
</dbReference>
<dbReference type="Proteomes" id="UP000278733">
    <property type="component" value="Chromosome"/>
</dbReference>
<dbReference type="InterPro" id="IPR052735">
    <property type="entry name" value="NAD_biosynth-regulator"/>
</dbReference>
<evidence type="ECO:0000313" key="2">
    <source>
        <dbReference type="Proteomes" id="UP000278733"/>
    </source>
</evidence>
<accession>A0A448MJS2</accession>
<gene>
    <name evidence="1" type="primary">nadR_2</name>
    <name evidence="1" type="ORF">NCTC8284_00554</name>
</gene>